<dbReference type="Pfam" id="PF12392">
    <property type="entry name" value="DUF3656"/>
    <property type="match status" value="1"/>
</dbReference>
<dbReference type="EMBL" id="CP063458">
    <property type="protein sequence ID" value="QOV91273.1"/>
    <property type="molecule type" value="Genomic_DNA"/>
</dbReference>
<accession>A0A7M2X0Q4</accession>
<evidence type="ECO:0000259" key="1">
    <source>
        <dbReference type="Pfam" id="PF12392"/>
    </source>
</evidence>
<proteinExistence type="predicted"/>
<dbReference type="InterPro" id="IPR001539">
    <property type="entry name" value="Peptidase_U32"/>
</dbReference>
<keyword evidence="3" id="KW-1185">Reference proteome</keyword>
<reference evidence="2 3" key="1">
    <citation type="submission" date="2020-10" db="EMBL/GenBank/DDBJ databases">
        <title>Wide distribution of Phycisphaera-like planctomycetes from WD2101 soil group in peatlands and genome analysis of the first cultivated representative.</title>
        <authorList>
            <person name="Dedysh S.N."/>
            <person name="Beletsky A.V."/>
            <person name="Ivanova A."/>
            <person name="Kulichevskaya I.S."/>
            <person name="Suzina N.E."/>
            <person name="Philippov D.A."/>
            <person name="Rakitin A.L."/>
            <person name="Mardanov A.V."/>
            <person name="Ravin N.V."/>
        </authorList>
    </citation>
    <scope>NUCLEOTIDE SEQUENCE [LARGE SCALE GENOMIC DNA]</scope>
    <source>
        <strain evidence="2 3">M1803</strain>
    </source>
</reference>
<gene>
    <name evidence="2" type="ORF">IPV69_07920</name>
</gene>
<name>A0A7M2X0Q4_9BACT</name>
<sequence>MPVLTVPTKPELLAPAGDFDAMRAAVANGADAVYFGLSNFNARHRATNFTLEELPRVMDYLHSHNVRGYVTFNTLIFSDELPEAVKFVRAVAEAGADAVIVQDLGLARLIGRLAPRLHVHGSTQMTLTEPLGVEFVRSLGVKRVILARELSAGDIGKITAATDMPVEIFIHGALCVSYSGQCLTSEAIGGRSANRGQCAQACRLPYDLIVDGTFRDLGDKAYLLSPQDLAAYDIIDELAKVGVCSFKIEGRLKSAHYVAATTQTYRSAIDAIDDNLPFQLSKERELELAQSFSRGFSHGFLDGVNHQRLVHARFPKSRGVRVGQVVSHTDRGVVVELVAAGGSQRGPNGFATGTELKPGDGIVFDEGHPEQDEQGGRVMAVRDLPVGALGRVPAAGRSVPSAKSPRRVELCFDRAAVNLSAVAVGAIVWKTDDPAVRKRLEHSFAREGVTNRAPIDVEVSAVVGQVLSIRVSDATSHAVTVEWAQPLAAAQKFPLTEALFREQFGRLGDSPFELRRVRGLEKGSLAMVPKSVLNELRRDAVAKLLALRDAAERREIGDPEALENLRTELKVVTPAANDISGATGRRYSADPCVAGDSAQVSGVPATCGTEHDSLVAANAVRPHLHVLVRTLDQLRTAVSWRDTRTSLRASTVYADFEDIRKYKEAVTIAREAGVPIGLATVRVIKPGEEGLLRQVAACEPDLVLVRNLAGLSFYASHAPHMPLIADYALNVANELTAGILLERNVRRMTPSYDLNWTQMSAMLRHISGRHFEAVIHQHMPMFHMEHCVFCHTLSSGTSYKDCGRPCDDHRVDLKDRAGVANPLIADVGCRNTVYNGVAQSGAEYVPKMRELGIVDFRIEVLRESSEQTIEILDRYATVLTGQDDGRKAWRQLKVLKQLGVTRGTLGE</sequence>
<dbReference type="Pfam" id="PF01136">
    <property type="entry name" value="Peptidase_U32"/>
    <property type="match status" value="2"/>
</dbReference>
<dbReference type="Proteomes" id="UP000593765">
    <property type="component" value="Chromosome"/>
</dbReference>
<dbReference type="AlphaFoldDB" id="A0A7M2X0Q4"/>
<dbReference type="PANTHER" id="PTHR30217">
    <property type="entry name" value="PEPTIDASE U32 FAMILY"/>
    <property type="match status" value="1"/>
</dbReference>
<feature type="domain" description="Peptidase U32 collagenase" evidence="1">
    <location>
        <begin position="428"/>
        <end position="548"/>
    </location>
</feature>
<organism evidence="2 3">
    <name type="scientific">Humisphaera borealis</name>
    <dbReference type="NCBI Taxonomy" id="2807512"/>
    <lineage>
        <taxon>Bacteria</taxon>
        <taxon>Pseudomonadati</taxon>
        <taxon>Planctomycetota</taxon>
        <taxon>Phycisphaerae</taxon>
        <taxon>Tepidisphaerales</taxon>
        <taxon>Tepidisphaeraceae</taxon>
        <taxon>Humisphaera</taxon>
    </lineage>
</organism>
<dbReference type="KEGG" id="hbs:IPV69_07920"/>
<evidence type="ECO:0000313" key="2">
    <source>
        <dbReference type="EMBL" id="QOV91273.1"/>
    </source>
</evidence>
<dbReference type="RefSeq" id="WP_206294478.1">
    <property type="nucleotide sequence ID" value="NZ_CP063458.1"/>
</dbReference>
<dbReference type="InterPro" id="IPR051454">
    <property type="entry name" value="RNA/ubiquinone_mod_enzymes"/>
</dbReference>
<dbReference type="InterPro" id="IPR020988">
    <property type="entry name" value="Pept_U32_collagenase"/>
</dbReference>
<protein>
    <submittedName>
        <fullName evidence="2">DUF3656 domain-containing protein</fullName>
    </submittedName>
</protein>
<evidence type="ECO:0000313" key="3">
    <source>
        <dbReference type="Proteomes" id="UP000593765"/>
    </source>
</evidence>
<dbReference type="PANTHER" id="PTHR30217:SF10">
    <property type="entry name" value="23S RRNA 5-HYDROXYCYTIDINE C2501 SYNTHASE"/>
    <property type="match status" value="1"/>
</dbReference>